<dbReference type="EMBL" id="KB644412">
    <property type="protein sequence ID" value="EPS29990.1"/>
    <property type="molecule type" value="Genomic_DNA"/>
</dbReference>
<dbReference type="InterPro" id="IPR048263">
    <property type="entry name" value="Arb2"/>
</dbReference>
<feature type="region of interest" description="Disordered" evidence="1">
    <location>
        <begin position="371"/>
        <end position="400"/>
    </location>
</feature>
<accession>S7ZH40</accession>
<keyword evidence="4" id="KW-1185">Reference proteome</keyword>
<dbReference type="GO" id="GO:0031048">
    <property type="term" value="P:regulatory ncRNA-mediated heterochromatin formation"/>
    <property type="evidence" value="ECO:0007669"/>
    <property type="project" value="TreeGrafter"/>
</dbReference>
<dbReference type="GO" id="GO:0035197">
    <property type="term" value="F:siRNA binding"/>
    <property type="evidence" value="ECO:0007669"/>
    <property type="project" value="TreeGrafter"/>
</dbReference>
<evidence type="ECO:0000313" key="3">
    <source>
        <dbReference type="EMBL" id="EPS29990.1"/>
    </source>
</evidence>
<dbReference type="PANTHER" id="PTHR21357">
    <property type="entry name" value="FAM172 FAMILY PROTEIN HOMOLOG CG10038"/>
    <property type="match status" value="1"/>
</dbReference>
<feature type="compositionally biased region" description="Basic and acidic residues" evidence="1">
    <location>
        <begin position="371"/>
        <end position="381"/>
    </location>
</feature>
<proteinExistence type="predicted"/>
<dbReference type="GO" id="GO:0005634">
    <property type="term" value="C:nucleus"/>
    <property type="evidence" value="ECO:0007669"/>
    <property type="project" value="TreeGrafter"/>
</dbReference>
<organism evidence="3 4">
    <name type="scientific">Penicillium oxalicum (strain 114-2 / CGMCC 5302)</name>
    <name type="common">Penicillium decumbens</name>
    <dbReference type="NCBI Taxonomy" id="933388"/>
    <lineage>
        <taxon>Eukaryota</taxon>
        <taxon>Fungi</taxon>
        <taxon>Dikarya</taxon>
        <taxon>Ascomycota</taxon>
        <taxon>Pezizomycotina</taxon>
        <taxon>Eurotiomycetes</taxon>
        <taxon>Eurotiomycetidae</taxon>
        <taxon>Eurotiales</taxon>
        <taxon>Aspergillaceae</taxon>
        <taxon>Penicillium</taxon>
    </lineage>
</organism>
<evidence type="ECO:0000259" key="2">
    <source>
        <dbReference type="Pfam" id="PF22749"/>
    </source>
</evidence>
<dbReference type="PhylomeDB" id="S7ZH40"/>
<dbReference type="eggNOG" id="ENOG502SGUN">
    <property type="taxonomic scope" value="Eukaryota"/>
</dbReference>
<dbReference type="OrthoDB" id="421951at2759"/>
<dbReference type="PANTHER" id="PTHR21357:SF4">
    <property type="entry name" value="FAM172 FAMILY PROTEIN HOMOLOG CG10038"/>
    <property type="match status" value="1"/>
</dbReference>
<dbReference type="Proteomes" id="UP000019376">
    <property type="component" value="Unassembled WGS sequence"/>
</dbReference>
<reference evidence="3 4" key="1">
    <citation type="journal article" date="2013" name="PLoS ONE">
        <title>Genomic and secretomic analyses reveal unique features of the lignocellulolytic enzyme system of Penicillium decumbens.</title>
        <authorList>
            <person name="Liu G."/>
            <person name="Zhang L."/>
            <person name="Wei X."/>
            <person name="Zou G."/>
            <person name="Qin Y."/>
            <person name="Ma L."/>
            <person name="Li J."/>
            <person name="Zheng H."/>
            <person name="Wang S."/>
            <person name="Wang C."/>
            <person name="Xun L."/>
            <person name="Zhao G.-P."/>
            <person name="Zhou Z."/>
            <person name="Qu Y."/>
        </authorList>
    </citation>
    <scope>NUCLEOTIDE SEQUENCE [LARGE SCALE GENOMIC DNA]</scope>
    <source>
        <strain evidence="4">114-2 / CGMCC 5302</strain>
    </source>
</reference>
<dbReference type="HOGENOM" id="CLU_027515_0_0_1"/>
<dbReference type="Pfam" id="PF22749">
    <property type="entry name" value="Arb2"/>
    <property type="match status" value="1"/>
</dbReference>
<sequence>MYVYRNSDLPADPHFPADLEKLGYTITKDDKIRQRTDPESGFKYRINRNDRFNVKNREAMDECIRQIVSQRLQNLGLRLCRLPFKDCSHILETPIDEPHVPILVSSNMPKAARVTVVFGEPVQDLGIWAYRSVGEDGINFGSAVNFAKGVLGDSAETSTTALVIANTGQVLWHCASSRAVTQRTWEAADRPVGPWGPATKSWRNEIPGNRDWREHIQYTFEHVISPWLDPKKCVDIIGLSEGGEYALEYLQRNWATWRPYISGICLGNPLQSTAVDLDMSTLTDPQSFTAFLASRGRAYVLSSSSLGQFQNGFRQHGCNCYASGEELNTECIMPRAWPDMLTWLDMLYERPEYAEQVIIKPEDVDEQTLEALEKTTSRDEGSQMTDSMAKSPAPSEVKGS</sequence>
<evidence type="ECO:0000256" key="1">
    <source>
        <dbReference type="SAM" id="MobiDB-lite"/>
    </source>
</evidence>
<dbReference type="InterPro" id="IPR053858">
    <property type="entry name" value="Arb2_dom"/>
</dbReference>
<gene>
    <name evidence="3" type="ORF">PDE_04940</name>
</gene>
<evidence type="ECO:0000313" key="4">
    <source>
        <dbReference type="Proteomes" id="UP000019376"/>
    </source>
</evidence>
<feature type="domain" description="Arb2" evidence="2">
    <location>
        <begin position="15"/>
        <end position="304"/>
    </location>
</feature>
<dbReference type="AlphaFoldDB" id="S7ZH40"/>
<dbReference type="STRING" id="933388.S7ZH40"/>
<protein>
    <recommendedName>
        <fullName evidence="2">Arb2 domain-containing protein</fullName>
    </recommendedName>
</protein>
<name>S7ZH40_PENO1</name>